<dbReference type="AlphaFoldDB" id="A0A5J5F352"/>
<evidence type="ECO:0000256" key="1">
    <source>
        <dbReference type="ARBA" id="ARBA00004123"/>
    </source>
</evidence>
<dbReference type="InterPro" id="IPR037353">
    <property type="entry name" value="ASH2"/>
</dbReference>
<dbReference type="Proteomes" id="UP000326924">
    <property type="component" value="Unassembled WGS sequence"/>
</dbReference>
<name>A0A5J5F352_9PEZI</name>
<evidence type="ECO:0000256" key="3">
    <source>
        <dbReference type="ARBA" id="ARBA00038149"/>
    </source>
</evidence>
<keyword evidence="6" id="KW-1185">Reference proteome</keyword>
<dbReference type="InterPro" id="IPR013320">
    <property type="entry name" value="ConA-like_dom_sf"/>
</dbReference>
<dbReference type="Pfam" id="PF00622">
    <property type="entry name" value="SPRY"/>
    <property type="match status" value="1"/>
</dbReference>
<evidence type="ECO:0000313" key="6">
    <source>
        <dbReference type="Proteomes" id="UP000326924"/>
    </source>
</evidence>
<protein>
    <recommendedName>
        <fullName evidence="4">B30.2/SPRY domain-containing protein</fullName>
    </recommendedName>
</protein>
<dbReference type="SMART" id="SM00449">
    <property type="entry name" value="SPRY"/>
    <property type="match status" value="1"/>
</dbReference>
<dbReference type="GO" id="GO:0000976">
    <property type="term" value="F:transcription cis-regulatory region binding"/>
    <property type="evidence" value="ECO:0007669"/>
    <property type="project" value="TreeGrafter"/>
</dbReference>
<dbReference type="InterPro" id="IPR003877">
    <property type="entry name" value="SPRY_dom"/>
</dbReference>
<dbReference type="SUPFAM" id="SSF49899">
    <property type="entry name" value="Concanavalin A-like lectins/glucanases"/>
    <property type="match status" value="1"/>
</dbReference>
<dbReference type="OrthoDB" id="10266026at2759"/>
<keyword evidence="2" id="KW-0539">Nucleus</keyword>
<dbReference type="InterPro" id="IPR001870">
    <property type="entry name" value="B30.2/SPRY"/>
</dbReference>
<gene>
    <name evidence="5" type="ORF">FN846DRAFT_770280</name>
</gene>
<dbReference type="FunCoup" id="A0A5J5F352">
    <property type="interactions" value="86"/>
</dbReference>
<reference evidence="5 6" key="1">
    <citation type="submission" date="2019-09" db="EMBL/GenBank/DDBJ databases">
        <title>Draft genome of the ectomycorrhizal ascomycete Sphaerosporella brunnea.</title>
        <authorList>
            <consortium name="DOE Joint Genome Institute"/>
            <person name="Benucci G.M."/>
            <person name="Marozzi G."/>
            <person name="Antonielli L."/>
            <person name="Sanchez S."/>
            <person name="Marco P."/>
            <person name="Wang X."/>
            <person name="Falini L.B."/>
            <person name="Barry K."/>
            <person name="Haridas S."/>
            <person name="Lipzen A."/>
            <person name="Labutti K."/>
            <person name="Grigoriev I.V."/>
            <person name="Murat C."/>
            <person name="Martin F."/>
            <person name="Albertini E."/>
            <person name="Donnini D."/>
            <person name="Bonito G."/>
        </authorList>
    </citation>
    <scope>NUCLEOTIDE SEQUENCE [LARGE SCALE GENOMIC DNA]</scope>
    <source>
        <strain evidence="5 6">Sb_GMNB300</strain>
    </source>
</reference>
<feature type="domain" description="B30.2/SPRY" evidence="4">
    <location>
        <begin position="63"/>
        <end position="264"/>
    </location>
</feature>
<dbReference type="EMBL" id="VXIS01000046">
    <property type="protein sequence ID" value="KAA8910422.1"/>
    <property type="molecule type" value="Genomic_DNA"/>
</dbReference>
<comment type="similarity">
    <text evidence="3">Belongs to the cclA family.</text>
</comment>
<comment type="caution">
    <text evidence="5">The sequence shown here is derived from an EMBL/GenBank/DDBJ whole genome shotgun (WGS) entry which is preliminary data.</text>
</comment>
<evidence type="ECO:0000256" key="2">
    <source>
        <dbReference type="ARBA" id="ARBA00023242"/>
    </source>
</evidence>
<evidence type="ECO:0000259" key="4">
    <source>
        <dbReference type="PROSITE" id="PS50188"/>
    </source>
</evidence>
<dbReference type="PROSITE" id="PS50188">
    <property type="entry name" value="B302_SPRY"/>
    <property type="match status" value="1"/>
</dbReference>
<feature type="non-terminal residue" evidence="5">
    <location>
        <position position="1"/>
    </location>
</feature>
<accession>A0A5J5F352</accession>
<dbReference type="GO" id="GO:0048188">
    <property type="term" value="C:Set1C/COMPASS complex"/>
    <property type="evidence" value="ECO:0007669"/>
    <property type="project" value="InterPro"/>
</dbReference>
<dbReference type="InterPro" id="IPR043136">
    <property type="entry name" value="B30.2/SPRY_sf"/>
</dbReference>
<dbReference type="Gene3D" id="2.60.120.920">
    <property type="match status" value="1"/>
</dbReference>
<proteinExistence type="inferred from homology"/>
<dbReference type="InParanoid" id="A0A5J5F352"/>
<dbReference type="PANTHER" id="PTHR10598">
    <property type="entry name" value="SET1/ASH2 HISTONE METHYLTRANSFERASE COMPLEX SUBUNIT ASH2"/>
    <property type="match status" value="1"/>
</dbReference>
<sequence length="368" mass="41417">PKAAHVEISGLVRYRLPPPKSQDYFGHPAPPTSVVEMPSTPGEWHSVNDHPMNRRGFRYSPCEASRLLPALAYRGTEYEPFNARINFEDMNQHVYINQEGKHITTEKGWRMARANVGVREGDWYFECKILNGITNGDTNGGHVRVGWARREAPLDAPVGFDAYSYGLRDQGFDKVHMSRPKPFVSDASFETGDVIGLYISLPPLSVQRELTDDPAAKSGDIVRDRLPIRFKNQLWFESFEYQPTKEYEDLMNPAVHSKTSTTPKTLPDSFIRVYKNGELVGTPFEDLYAFLPPASKPLATLGGRELDDGSLGYYPAISVFKGGAAEFNPGPEWLAPPKDLPEGVKGVWERYDEQIAEDVLYDMVDEID</sequence>
<dbReference type="PANTHER" id="PTHR10598:SF0">
    <property type="entry name" value="SET1_ASH2 HISTONE METHYLTRANSFERASE COMPLEX SUBUNIT ASH2"/>
    <property type="match status" value="1"/>
</dbReference>
<comment type="subcellular location">
    <subcellularLocation>
        <location evidence="1">Nucleus</location>
    </subcellularLocation>
</comment>
<evidence type="ECO:0000313" key="5">
    <source>
        <dbReference type="EMBL" id="KAA8910422.1"/>
    </source>
</evidence>
<organism evidence="5 6">
    <name type="scientific">Sphaerosporella brunnea</name>
    <dbReference type="NCBI Taxonomy" id="1250544"/>
    <lineage>
        <taxon>Eukaryota</taxon>
        <taxon>Fungi</taxon>
        <taxon>Dikarya</taxon>
        <taxon>Ascomycota</taxon>
        <taxon>Pezizomycotina</taxon>
        <taxon>Pezizomycetes</taxon>
        <taxon>Pezizales</taxon>
        <taxon>Pyronemataceae</taxon>
        <taxon>Sphaerosporella</taxon>
    </lineage>
</organism>
<feature type="non-terminal residue" evidence="5">
    <location>
        <position position="368"/>
    </location>
</feature>
<dbReference type="CDD" id="cd12872">
    <property type="entry name" value="SPRY_Ash2"/>
    <property type="match status" value="1"/>
</dbReference>